<accession>A0A6A6KS08</accession>
<proteinExistence type="predicted"/>
<name>A0A6A6KS08_HEVBR</name>
<keyword evidence="4" id="KW-1185">Reference proteome</keyword>
<dbReference type="PANTHER" id="PTHR43748:SF2">
    <property type="entry name" value="RIBOSE-5-PHOSPHATE ISOMERASE 2-RELATED"/>
    <property type="match status" value="1"/>
</dbReference>
<dbReference type="AlphaFoldDB" id="A0A6A6KS08"/>
<dbReference type="SUPFAM" id="SSF100950">
    <property type="entry name" value="NagB/RpiA/CoA transferase-like"/>
    <property type="match status" value="1"/>
</dbReference>
<organism evidence="3 4">
    <name type="scientific">Hevea brasiliensis</name>
    <name type="common">Para rubber tree</name>
    <name type="synonym">Siphonia brasiliensis</name>
    <dbReference type="NCBI Taxonomy" id="3981"/>
    <lineage>
        <taxon>Eukaryota</taxon>
        <taxon>Viridiplantae</taxon>
        <taxon>Streptophyta</taxon>
        <taxon>Embryophyta</taxon>
        <taxon>Tracheophyta</taxon>
        <taxon>Spermatophyta</taxon>
        <taxon>Magnoliopsida</taxon>
        <taxon>eudicotyledons</taxon>
        <taxon>Gunneridae</taxon>
        <taxon>Pentapetalae</taxon>
        <taxon>rosids</taxon>
        <taxon>fabids</taxon>
        <taxon>Malpighiales</taxon>
        <taxon>Euphorbiaceae</taxon>
        <taxon>Crotonoideae</taxon>
        <taxon>Micrandreae</taxon>
        <taxon>Hevea</taxon>
    </lineage>
</organism>
<dbReference type="InterPro" id="IPR050262">
    <property type="entry name" value="Ribose-5P_isomerase"/>
</dbReference>
<evidence type="ECO:0000256" key="2">
    <source>
        <dbReference type="ARBA" id="ARBA00004921"/>
    </source>
</evidence>
<evidence type="ECO:0000313" key="4">
    <source>
        <dbReference type="Proteomes" id="UP000467840"/>
    </source>
</evidence>
<dbReference type="InterPro" id="IPR037171">
    <property type="entry name" value="NagB/RpiA_transferase-like"/>
</dbReference>
<comment type="pathway">
    <text evidence="2">Carbohydrate degradation.</text>
</comment>
<reference evidence="3 4" key="1">
    <citation type="journal article" date="2020" name="Mol. Plant">
        <title>The Chromosome-Based Rubber Tree Genome Provides New Insights into Spurge Genome Evolution and Rubber Biosynthesis.</title>
        <authorList>
            <person name="Liu J."/>
            <person name="Shi C."/>
            <person name="Shi C.C."/>
            <person name="Li W."/>
            <person name="Zhang Q.J."/>
            <person name="Zhang Y."/>
            <person name="Li K."/>
            <person name="Lu H.F."/>
            <person name="Shi C."/>
            <person name="Zhu S.T."/>
            <person name="Xiao Z.Y."/>
            <person name="Nan H."/>
            <person name="Yue Y."/>
            <person name="Zhu X.G."/>
            <person name="Wu Y."/>
            <person name="Hong X.N."/>
            <person name="Fan G.Y."/>
            <person name="Tong Y."/>
            <person name="Zhang D."/>
            <person name="Mao C.L."/>
            <person name="Liu Y.L."/>
            <person name="Hao S.J."/>
            <person name="Liu W.Q."/>
            <person name="Lv M.Q."/>
            <person name="Zhang H.B."/>
            <person name="Liu Y."/>
            <person name="Hu-Tang G.R."/>
            <person name="Wang J.P."/>
            <person name="Wang J.H."/>
            <person name="Sun Y.H."/>
            <person name="Ni S.B."/>
            <person name="Chen W.B."/>
            <person name="Zhang X.C."/>
            <person name="Jiao Y.N."/>
            <person name="Eichler E.E."/>
            <person name="Li G.H."/>
            <person name="Liu X."/>
            <person name="Gao L.Z."/>
        </authorList>
    </citation>
    <scope>NUCLEOTIDE SEQUENCE [LARGE SCALE GENOMIC DNA]</scope>
    <source>
        <strain evidence="4">cv. GT1</strain>
        <tissue evidence="3">Leaf</tissue>
    </source>
</reference>
<dbReference type="EMBL" id="JAAGAX010000015">
    <property type="protein sequence ID" value="KAF2291790.1"/>
    <property type="molecule type" value="Genomic_DNA"/>
</dbReference>
<dbReference type="GO" id="GO:0004751">
    <property type="term" value="F:ribose-5-phosphate isomerase activity"/>
    <property type="evidence" value="ECO:0007669"/>
    <property type="project" value="UniProtKB-EC"/>
</dbReference>
<evidence type="ECO:0000313" key="3">
    <source>
        <dbReference type="EMBL" id="KAF2291790.1"/>
    </source>
</evidence>
<protein>
    <recommendedName>
        <fullName evidence="5">Ribose-5-phosphate isomerase</fullName>
    </recommendedName>
</protein>
<dbReference type="Gene3D" id="3.40.50.1360">
    <property type="match status" value="1"/>
</dbReference>
<dbReference type="Proteomes" id="UP000467840">
    <property type="component" value="Chromosome 2"/>
</dbReference>
<comment type="catalytic activity">
    <reaction evidence="1">
        <text>aldehydo-D-ribose 5-phosphate = D-ribulose 5-phosphate</text>
        <dbReference type="Rhea" id="RHEA:14657"/>
        <dbReference type="ChEBI" id="CHEBI:58121"/>
        <dbReference type="ChEBI" id="CHEBI:58273"/>
        <dbReference type="EC" id="5.3.1.6"/>
    </reaction>
</comment>
<gene>
    <name evidence="3" type="ORF">GH714_035611</name>
</gene>
<comment type="caution">
    <text evidence="3">The sequence shown here is derived from an EMBL/GenBank/DDBJ whole genome shotgun (WGS) entry which is preliminary data.</text>
</comment>
<sequence>METGLSPVSPSPVLLTQDELKKIDAYKAVEYVESGMVIGLGTGSTDKHAVDRIVLVKLLCVTGYTNSSVDDVRITEGVAEGQRNAGSLVNLEDEAAFADAELEYSHRILAAAAYESWTPFYVKANNFAGDGGMELDGGL</sequence>
<evidence type="ECO:0000256" key="1">
    <source>
        <dbReference type="ARBA" id="ARBA00001713"/>
    </source>
</evidence>
<dbReference type="PANTHER" id="PTHR43748">
    <property type="entry name" value="RIBOSE-5-PHOSPHATE ISOMERASE 3, CHLOROPLASTIC-RELATED"/>
    <property type="match status" value="1"/>
</dbReference>
<evidence type="ECO:0008006" key="5">
    <source>
        <dbReference type="Google" id="ProtNLM"/>
    </source>
</evidence>